<evidence type="ECO:0000256" key="3">
    <source>
        <dbReference type="ARBA" id="ARBA00022741"/>
    </source>
</evidence>
<dbReference type="SUPFAM" id="SSF56112">
    <property type="entry name" value="Protein kinase-like (PK-like)"/>
    <property type="match status" value="1"/>
</dbReference>
<dbReference type="GO" id="GO:0004674">
    <property type="term" value="F:protein serine/threonine kinase activity"/>
    <property type="evidence" value="ECO:0007669"/>
    <property type="project" value="UniProtKB-KW"/>
</dbReference>
<sequence>MEIIIGDLGFAKSLNDTEIATSWLGTPVNMAPEILNKNPYTSKIDIWSLGIMVYELLVGFTPFVGRRMSELTRKVNKGEYGVPQDINLSLSCIDFLSKCLQLDPIKRISHCDILNHPFLEEDDDSERVNLSVSMDLNQSSFFEIPTCGFEITDTNAVMFAKMQNTLSGKAQLRTICSPRV</sequence>
<comment type="caution">
    <text evidence="7">The sequence shown here is derived from an EMBL/GenBank/DDBJ whole genome shotgun (WGS) entry which is preliminary data.</text>
</comment>
<protein>
    <recommendedName>
        <fullName evidence="6">Protein kinase domain-containing protein</fullName>
    </recommendedName>
</protein>
<evidence type="ECO:0000313" key="7">
    <source>
        <dbReference type="EMBL" id="CAI2362777.1"/>
    </source>
</evidence>
<dbReference type="PANTHER" id="PTHR24345:SF0">
    <property type="entry name" value="CELL CYCLE SERINE_THREONINE-PROTEIN KINASE CDC5_MSD2"/>
    <property type="match status" value="1"/>
</dbReference>
<keyword evidence="3" id="KW-0547">Nucleotide-binding</keyword>
<dbReference type="AlphaFoldDB" id="A0AAD1X8M0"/>
<keyword evidence="2" id="KW-0808">Transferase</keyword>
<keyword evidence="8" id="KW-1185">Reference proteome</keyword>
<dbReference type="GO" id="GO:0005634">
    <property type="term" value="C:nucleus"/>
    <property type="evidence" value="ECO:0007669"/>
    <property type="project" value="TreeGrafter"/>
</dbReference>
<dbReference type="EMBL" id="CAMPGE010003932">
    <property type="protein sequence ID" value="CAI2362777.1"/>
    <property type="molecule type" value="Genomic_DNA"/>
</dbReference>
<dbReference type="SMART" id="SM00220">
    <property type="entry name" value="S_TKc"/>
    <property type="match status" value="1"/>
</dbReference>
<dbReference type="PANTHER" id="PTHR24345">
    <property type="entry name" value="SERINE/THREONINE-PROTEIN KINASE PLK"/>
    <property type="match status" value="1"/>
</dbReference>
<keyword evidence="5" id="KW-0067">ATP-binding</keyword>
<dbReference type="InterPro" id="IPR011009">
    <property type="entry name" value="Kinase-like_dom_sf"/>
</dbReference>
<name>A0AAD1X8M0_EUPCR</name>
<accession>A0AAD1X8M0</accession>
<keyword evidence="1" id="KW-0723">Serine/threonine-protein kinase</keyword>
<evidence type="ECO:0000256" key="4">
    <source>
        <dbReference type="ARBA" id="ARBA00022777"/>
    </source>
</evidence>
<evidence type="ECO:0000256" key="5">
    <source>
        <dbReference type="ARBA" id="ARBA00022840"/>
    </source>
</evidence>
<reference evidence="7" key="1">
    <citation type="submission" date="2023-07" db="EMBL/GenBank/DDBJ databases">
        <authorList>
            <consortium name="AG Swart"/>
            <person name="Singh M."/>
            <person name="Singh A."/>
            <person name="Seah K."/>
            <person name="Emmerich C."/>
        </authorList>
    </citation>
    <scope>NUCLEOTIDE SEQUENCE</scope>
    <source>
        <strain evidence="7">DP1</strain>
    </source>
</reference>
<evidence type="ECO:0000256" key="1">
    <source>
        <dbReference type="ARBA" id="ARBA00022527"/>
    </source>
</evidence>
<dbReference type="PROSITE" id="PS50011">
    <property type="entry name" value="PROTEIN_KINASE_DOM"/>
    <property type="match status" value="1"/>
</dbReference>
<dbReference type="Gene3D" id="1.10.510.10">
    <property type="entry name" value="Transferase(Phosphotransferase) domain 1"/>
    <property type="match status" value="1"/>
</dbReference>
<dbReference type="Proteomes" id="UP001295684">
    <property type="component" value="Unassembled WGS sequence"/>
</dbReference>
<dbReference type="Pfam" id="PF00069">
    <property type="entry name" value="Pkinase"/>
    <property type="match status" value="1"/>
</dbReference>
<evidence type="ECO:0000259" key="6">
    <source>
        <dbReference type="PROSITE" id="PS50011"/>
    </source>
</evidence>
<dbReference type="InterPro" id="IPR000719">
    <property type="entry name" value="Prot_kinase_dom"/>
</dbReference>
<evidence type="ECO:0000256" key="2">
    <source>
        <dbReference type="ARBA" id="ARBA00022679"/>
    </source>
</evidence>
<proteinExistence type="predicted"/>
<organism evidence="7 8">
    <name type="scientific">Euplotes crassus</name>
    <dbReference type="NCBI Taxonomy" id="5936"/>
    <lineage>
        <taxon>Eukaryota</taxon>
        <taxon>Sar</taxon>
        <taxon>Alveolata</taxon>
        <taxon>Ciliophora</taxon>
        <taxon>Intramacronucleata</taxon>
        <taxon>Spirotrichea</taxon>
        <taxon>Hypotrichia</taxon>
        <taxon>Euplotida</taxon>
        <taxon>Euplotidae</taxon>
        <taxon>Moneuplotes</taxon>
    </lineage>
</organism>
<dbReference type="GO" id="GO:0005524">
    <property type="term" value="F:ATP binding"/>
    <property type="evidence" value="ECO:0007669"/>
    <property type="project" value="UniProtKB-KW"/>
</dbReference>
<feature type="domain" description="Protein kinase" evidence="6">
    <location>
        <begin position="1"/>
        <end position="119"/>
    </location>
</feature>
<evidence type="ECO:0000313" key="8">
    <source>
        <dbReference type="Proteomes" id="UP001295684"/>
    </source>
</evidence>
<gene>
    <name evidence="7" type="ORF">ECRASSUSDP1_LOCUS4104</name>
</gene>
<keyword evidence="4" id="KW-0418">Kinase</keyword>